<reference evidence="2 3" key="1">
    <citation type="journal article" date="2017" name="Int. J. Syst. Evol. Microbiol.">
        <title>Mycoplasma tullyi sp. nov., isolated from penguins of the genus Spheniscus.</title>
        <authorList>
            <person name="Yavari C.A."/>
            <person name="Ramirez A.S."/>
            <person name="Nicholas R.A.J."/>
            <person name="Radford A.D."/>
            <person name="Darby A.C."/>
            <person name="Bradbury J.M."/>
        </authorList>
    </citation>
    <scope>NUCLEOTIDE SEQUENCE [LARGE SCALE GENOMIC DNA]</scope>
    <source>
        <strain evidence="2 3">56A97T</strain>
    </source>
</reference>
<evidence type="ECO:0000313" key="3">
    <source>
        <dbReference type="Proteomes" id="UP000514704"/>
    </source>
</evidence>
<evidence type="ECO:0000256" key="1">
    <source>
        <dbReference type="SAM" id="Phobius"/>
    </source>
</evidence>
<feature type="transmembrane region" description="Helical" evidence="1">
    <location>
        <begin position="12"/>
        <end position="39"/>
    </location>
</feature>
<keyword evidence="1" id="KW-0812">Transmembrane</keyword>
<keyword evidence="1" id="KW-1133">Transmembrane helix</keyword>
<gene>
    <name evidence="2" type="ORF">H3143_00920</name>
</gene>
<proteinExistence type="predicted"/>
<sequence>MSDTKPPLLQRFLVSLAFFIFFLVLLFGFIYLFFSFLWYDKEFNPAKLYNNFFSEQALSWFRRDNSFEWGSASYRQFATMLPDPNSPFGKIKNFIPVLYNSDSFLGTDNNQLKAGFFGYFIPIGMSFVSSLVISLIIYAIVKAIIRSFVKNNERKKRLKQRQAAQARAQQEVYPNA</sequence>
<feature type="transmembrane region" description="Helical" evidence="1">
    <location>
        <begin position="116"/>
        <end position="141"/>
    </location>
</feature>
<protein>
    <submittedName>
        <fullName evidence="2">Uncharacterized protein</fullName>
    </submittedName>
</protein>
<dbReference type="AlphaFoldDB" id="A0A7D7U4G3"/>
<dbReference type="RefSeq" id="WP_182078964.1">
    <property type="nucleotide sequence ID" value="NZ_CP059674.1"/>
</dbReference>
<evidence type="ECO:0000313" key="2">
    <source>
        <dbReference type="EMBL" id="QMT98691.1"/>
    </source>
</evidence>
<name>A0A7D7U4G3_9MOLU</name>
<dbReference type="InterPro" id="IPR054989">
    <property type="entry name" value="MPN454_MG319"/>
</dbReference>
<keyword evidence="1" id="KW-0472">Membrane</keyword>
<dbReference type="EMBL" id="CP059674">
    <property type="protein sequence ID" value="QMT98691.1"/>
    <property type="molecule type" value="Genomic_DNA"/>
</dbReference>
<dbReference type="NCBIfam" id="NF045771">
    <property type="entry name" value="MPN454_MG319"/>
    <property type="match status" value="1"/>
</dbReference>
<keyword evidence="3" id="KW-1185">Reference proteome</keyword>
<dbReference type="Proteomes" id="UP000514704">
    <property type="component" value="Chromosome"/>
</dbReference>
<organism evidence="2 3">
    <name type="scientific">Mycoplasma tullyi</name>
    <dbReference type="NCBI Taxonomy" id="1612150"/>
    <lineage>
        <taxon>Bacteria</taxon>
        <taxon>Bacillati</taxon>
        <taxon>Mycoplasmatota</taxon>
        <taxon>Mollicutes</taxon>
        <taxon>Mycoplasmataceae</taxon>
        <taxon>Mycoplasma</taxon>
    </lineage>
</organism>
<accession>A0A7D7U4G3</accession>
<dbReference type="KEGG" id="mtuy:H3143_00920"/>